<dbReference type="InParanoid" id="A0A0C3DT75"/>
<feature type="compositionally biased region" description="Basic and acidic residues" evidence="1">
    <location>
        <begin position="1"/>
        <end position="12"/>
    </location>
</feature>
<gene>
    <name evidence="2" type="ORF">OIDMADRAFT_25849</name>
</gene>
<organism evidence="2 3">
    <name type="scientific">Oidiodendron maius (strain Zn)</name>
    <dbReference type="NCBI Taxonomy" id="913774"/>
    <lineage>
        <taxon>Eukaryota</taxon>
        <taxon>Fungi</taxon>
        <taxon>Dikarya</taxon>
        <taxon>Ascomycota</taxon>
        <taxon>Pezizomycotina</taxon>
        <taxon>Leotiomycetes</taxon>
        <taxon>Leotiomycetes incertae sedis</taxon>
        <taxon>Myxotrichaceae</taxon>
        <taxon>Oidiodendron</taxon>
    </lineage>
</organism>
<protein>
    <submittedName>
        <fullName evidence="2">Uncharacterized protein</fullName>
    </submittedName>
</protein>
<evidence type="ECO:0000313" key="2">
    <source>
        <dbReference type="EMBL" id="KIN05278.1"/>
    </source>
</evidence>
<reference evidence="2 3" key="1">
    <citation type="submission" date="2014-04" db="EMBL/GenBank/DDBJ databases">
        <authorList>
            <consortium name="DOE Joint Genome Institute"/>
            <person name="Kuo A."/>
            <person name="Martino E."/>
            <person name="Perotto S."/>
            <person name="Kohler A."/>
            <person name="Nagy L.G."/>
            <person name="Floudas D."/>
            <person name="Copeland A."/>
            <person name="Barry K.W."/>
            <person name="Cichocki N."/>
            <person name="Veneault-Fourrey C."/>
            <person name="LaButti K."/>
            <person name="Lindquist E.A."/>
            <person name="Lipzen A."/>
            <person name="Lundell T."/>
            <person name="Morin E."/>
            <person name="Murat C."/>
            <person name="Sun H."/>
            <person name="Tunlid A."/>
            <person name="Henrissat B."/>
            <person name="Grigoriev I.V."/>
            <person name="Hibbett D.S."/>
            <person name="Martin F."/>
            <person name="Nordberg H.P."/>
            <person name="Cantor M.N."/>
            <person name="Hua S.X."/>
        </authorList>
    </citation>
    <scope>NUCLEOTIDE SEQUENCE [LARGE SCALE GENOMIC DNA]</scope>
    <source>
        <strain evidence="2 3">Zn</strain>
    </source>
</reference>
<accession>A0A0C3DT75</accession>
<keyword evidence="3" id="KW-1185">Reference proteome</keyword>
<dbReference type="Proteomes" id="UP000054321">
    <property type="component" value="Unassembled WGS sequence"/>
</dbReference>
<dbReference type="HOGENOM" id="CLU_2210759_0_0_1"/>
<evidence type="ECO:0000313" key="3">
    <source>
        <dbReference type="Proteomes" id="UP000054321"/>
    </source>
</evidence>
<proteinExistence type="predicted"/>
<feature type="compositionally biased region" description="Polar residues" evidence="1">
    <location>
        <begin position="51"/>
        <end position="62"/>
    </location>
</feature>
<feature type="region of interest" description="Disordered" evidence="1">
    <location>
        <begin position="1"/>
        <end position="91"/>
    </location>
</feature>
<evidence type="ECO:0000256" key="1">
    <source>
        <dbReference type="SAM" id="MobiDB-lite"/>
    </source>
</evidence>
<sequence>MSKRGFELENNHDLSNLEIRHPPTNVHTRLRNSVDIQRRQRSSGQRDQEDFSASTTRNSPQASIRKPWPSLGKRMACPGGSLPSDKDLSASRFAGAATATKMWSTVY</sequence>
<reference evidence="3" key="2">
    <citation type="submission" date="2015-01" db="EMBL/GenBank/DDBJ databases">
        <title>Evolutionary Origins and Diversification of the Mycorrhizal Mutualists.</title>
        <authorList>
            <consortium name="DOE Joint Genome Institute"/>
            <consortium name="Mycorrhizal Genomics Consortium"/>
            <person name="Kohler A."/>
            <person name="Kuo A."/>
            <person name="Nagy L.G."/>
            <person name="Floudas D."/>
            <person name="Copeland A."/>
            <person name="Barry K.W."/>
            <person name="Cichocki N."/>
            <person name="Veneault-Fourrey C."/>
            <person name="LaButti K."/>
            <person name="Lindquist E.A."/>
            <person name="Lipzen A."/>
            <person name="Lundell T."/>
            <person name="Morin E."/>
            <person name="Murat C."/>
            <person name="Riley R."/>
            <person name="Ohm R."/>
            <person name="Sun H."/>
            <person name="Tunlid A."/>
            <person name="Henrissat B."/>
            <person name="Grigoriev I.V."/>
            <person name="Hibbett D.S."/>
            <person name="Martin F."/>
        </authorList>
    </citation>
    <scope>NUCLEOTIDE SEQUENCE [LARGE SCALE GENOMIC DNA]</scope>
    <source>
        <strain evidence="3">Zn</strain>
    </source>
</reference>
<dbReference type="EMBL" id="KN832872">
    <property type="protein sequence ID" value="KIN05278.1"/>
    <property type="molecule type" value="Genomic_DNA"/>
</dbReference>
<name>A0A0C3DT75_OIDMZ</name>
<dbReference type="AlphaFoldDB" id="A0A0C3DT75"/>